<dbReference type="Pfam" id="PF13579">
    <property type="entry name" value="Glyco_trans_4_4"/>
    <property type="match status" value="1"/>
</dbReference>
<protein>
    <submittedName>
        <fullName evidence="3">Glycosyl transferase group 1</fullName>
    </submittedName>
</protein>
<accession>A9WJ16</accession>
<gene>
    <name evidence="3" type="ordered locus">Caur_3287</name>
</gene>
<organism evidence="3 4">
    <name type="scientific">Chloroflexus aurantiacus (strain ATCC 29366 / DSM 635 / J-10-fl)</name>
    <dbReference type="NCBI Taxonomy" id="324602"/>
    <lineage>
        <taxon>Bacteria</taxon>
        <taxon>Bacillati</taxon>
        <taxon>Chloroflexota</taxon>
        <taxon>Chloroflexia</taxon>
        <taxon>Chloroflexales</taxon>
        <taxon>Chloroflexineae</taxon>
        <taxon>Chloroflexaceae</taxon>
        <taxon>Chloroflexus</taxon>
    </lineage>
</organism>
<feature type="domain" description="Glycosyl transferase family 1" evidence="1">
    <location>
        <begin position="201"/>
        <end position="368"/>
    </location>
</feature>
<dbReference type="GO" id="GO:0016757">
    <property type="term" value="F:glycosyltransferase activity"/>
    <property type="evidence" value="ECO:0000318"/>
    <property type="project" value="GO_Central"/>
</dbReference>
<keyword evidence="3" id="KW-0808">Transferase</keyword>
<sequence>MIVYIAYPTSLNLQSANALQTFTTLRELRARRPDTLALIPRWGFEPSRFQELNVVHLPRPAIGKLSRLYKSTLLYYLEHSVFAAMTAAFVAPQRRQVEAVYIRQPIIAAWWAGCFGPQLGIPVIYEAHDLESRNPSRAKERWARGLLDLIDRTALCRATAVASLTNDFRCLLSQIGWRDPADVAVIPDAYDEQIFTPQDRAQCRAELGLPPDLPIVAYAGMTFAHRWLDGLLSALRSLKTTYPTLTGLILGGRPGERAALTAHAVSEGFRVADTTTTPADLYILPPRPQVDVVRCLGAADVLVIPDTVTDVTASPLKLFEYLALGLPLVLPAIPALHEIVPPHLAYSFPRRNLTGLQEALSAALNERDPALATARRVVAADHTYGRRAERILALVDRVRATA</sequence>
<dbReference type="CAZy" id="GT4">
    <property type="family name" value="Glycosyltransferase Family 4"/>
</dbReference>
<proteinExistence type="predicted"/>
<dbReference type="Pfam" id="PF00534">
    <property type="entry name" value="Glycos_transf_1"/>
    <property type="match status" value="1"/>
</dbReference>
<name>A9WJ16_CHLAA</name>
<dbReference type="PANTHER" id="PTHR12526">
    <property type="entry name" value="GLYCOSYLTRANSFERASE"/>
    <property type="match status" value="1"/>
</dbReference>
<dbReference type="HOGENOM" id="CLU_683119_0_0_0"/>
<dbReference type="PANTHER" id="PTHR12526:SF600">
    <property type="entry name" value="GLYCOSYL TRANSFERASE GROUP 1"/>
    <property type="match status" value="1"/>
</dbReference>
<reference evidence="4" key="1">
    <citation type="journal article" date="2011" name="BMC Genomics">
        <title>Complete genome sequence of the filamentous anoxygenic phototrophic bacterium Chloroflexus aurantiacus.</title>
        <authorList>
            <person name="Tang K.H."/>
            <person name="Barry K."/>
            <person name="Chertkov O."/>
            <person name="Dalin E."/>
            <person name="Han C.S."/>
            <person name="Hauser L.J."/>
            <person name="Honchak B.M."/>
            <person name="Karbach L.E."/>
            <person name="Land M.L."/>
            <person name="Lapidus A."/>
            <person name="Larimer F.W."/>
            <person name="Mikhailova N."/>
            <person name="Pitluck S."/>
            <person name="Pierson B.K."/>
            <person name="Blankenship R.E."/>
        </authorList>
    </citation>
    <scope>NUCLEOTIDE SEQUENCE [LARGE SCALE GENOMIC DNA]</scope>
    <source>
        <strain evidence="4">ATCC 29366 / DSM 635 / J-10-fl</strain>
    </source>
</reference>
<dbReference type="SUPFAM" id="SSF53756">
    <property type="entry name" value="UDP-Glycosyltransferase/glycogen phosphorylase"/>
    <property type="match status" value="1"/>
</dbReference>
<keyword evidence="4" id="KW-1185">Reference proteome</keyword>
<feature type="domain" description="Glycosyltransferase subfamily 4-like N-terminal" evidence="2">
    <location>
        <begin position="27"/>
        <end position="187"/>
    </location>
</feature>
<evidence type="ECO:0000259" key="2">
    <source>
        <dbReference type="Pfam" id="PF13579"/>
    </source>
</evidence>
<evidence type="ECO:0000313" key="3">
    <source>
        <dbReference type="EMBL" id="ABY36475.1"/>
    </source>
</evidence>
<dbReference type="EnsemblBacteria" id="ABY36475">
    <property type="protein sequence ID" value="ABY36475"/>
    <property type="gene ID" value="Caur_3287"/>
</dbReference>
<evidence type="ECO:0000313" key="4">
    <source>
        <dbReference type="Proteomes" id="UP000002008"/>
    </source>
</evidence>
<dbReference type="InterPro" id="IPR001296">
    <property type="entry name" value="Glyco_trans_1"/>
</dbReference>
<dbReference type="InterPro" id="IPR028098">
    <property type="entry name" value="Glyco_trans_4-like_N"/>
</dbReference>
<evidence type="ECO:0000259" key="1">
    <source>
        <dbReference type="Pfam" id="PF00534"/>
    </source>
</evidence>
<dbReference type="KEGG" id="cau:Caur_3287"/>
<dbReference type="PATRIC" id="fig|324602.8.peg.3707"/>
<dbReference type="eggNOG" id="COG0438">
    <property type="taxonomic scope" value="Bacteria"/>
</dbReference>
<dbReference type="RefSeq" id="WP_012259128.1">
    <property type="nucleotide sequence ID" value="NC_010175.1"/>
</dbReference>
<dbReference type="AlphaFoldDB" id="A9WJ16"/>
<dbReference type="EMBL" id="CP000909">
    <property type="protein sequence ID" value="ABY36475.1"/>
    <property type="molecule type" value="Genomic_DNA"/>
</dbReference>
<dbReference type="InParanoid" id="A9WJ16"/>
<dbReference type="STRING" id="324602.Caur_3287"/>
<dbReference type="Gene3D" id="3.40.50.2000">
    <property type="entry name" value="Glycogen Phosphorylase B"/>
    <property type="match status" value="2"/>
</dbReference>
<dbReference type="Proteomes" id="UP000002008">
    <property type="component" value="Chromosome"/>
</dbReference>